<comment type="caution">
    <text evidence="2">The sequence shown here is derived from an EMBL/GenBank/DDBJ whole genome shotgun (WGS) entry which is preliminary data.</text>
</comment>
<feature type="domain" description="DUF11" evidence="1">
    <location>
        <begin position="162"/>
        <end position="240"/>
    </location>
</feature>
<organism evidence="2 3">
    <name type="scientific">Bacillus cereus</name>
    <dbReference type="NCBI Taxonomy" id="1396"/>
    <lineage>
        <taxon>Bacteria</taxon>
        <taxon>Bacillati</taxon>
        <taxon>Bacillota</taxon>
        <taxon>Bacilli</taxon>
        <taxon>Bacillales</taxon>
        <taxon>Bacillaceae</taxon>
        <taxon>Bacillus</taxon>
        <taxon>Bacillus cereus group</taxon>
    </lineage>
</organism>
<feature type="non-terminal residue" evidence="2">
    <location>
        <position position="1"/>
    </location>
</feature>
<dbReference type="NCBIfam" id="TIGR01451">
    <property type="entry name" value="B_ant_repeat"/>
    <property type="match status" value="2"/>
</dbReference>
<dbReference type="Gene3D" id="2.60.40.740">
    <property type="match status" value="2"/>
</dbReference>
<dbReference type="AlphaFoldDB" id="A0A9X9F4G1"/>
<dbReference type="Pfam" id="PF01345">
    <property type="entry name" value="DUF11"/>
    <property type="match status" value="2"/>
</dbReference>
<feature type="domain" description="DUF11" evidence="1">
    <location>
        <begin position="31"/>
        <end position="134"/>
    </location>
</feature>
<evidence type="ECO:0000313" key="2">
    <source>
        <dbReference type="EMBL" id="TKI97275.1"/>
    </source>
</evidence>
<gene>
    <name evidence="2" type="ORF">FC695_25270</name>
</gene>
<dbReference type="PANTHER" id="PTHR34819:SF3">
    <property type="entry name" value="CELL SURFACE PROTEIN"/>
    <property type="match status" value="1"/>
</dbReference>
<dbReference type="InterPro" id="IPR047589">
    <property type="entry name" value="DUF11_rpt"/>
</dbReference>
<proteinExistence type="predicted"/>
<sequence length="241" mass="25339">GSFTLVPGEPPVVITEPSNTTITRVNRGRFSVIKSVNKEATRLGDTLTYSVQVTNTGTVTATNVQFSDVPSPSLEFVPGSVQINGIPQVGLDPFVGFALPNLAVGDSVLITFEVNVIAVPPSSSIMNTARVTGDFELIPGEPPFTITNSSNTTVTPVNRGSLDMQKEVDHSIVGVGETVKYTVRILNTGTADAMNIQFIDVLSQEAVFVPNSVTVNGVARPGVNPQVGFTIVDIPVGETAI</sequence>
<evidence type="ECO:0000313" key="3">
    <source>
        <dbReference type="Proteomes" id="UP000308444"/>
    </source>
</evidence>
<dbReference type="PANTHER" id="PTHR34819">
    <property type="entry name" value="LARGE CYSTEINE-RICH PERIPLASMIC PROTEIN OMCB"/>
    <property type="match status" value="1"/>
</dbReference>
<reference evidence="2 3" key="1">
    <citation type="journal article" date="2019" name="Environ. Microbiol.">
        <title>An active ?-lactamase is a part of an orchestrated cell wall stress resistance network of Bacillus subtilis and related rhizosphere species.</title>
        <authorList>
            <person name="Bucher T."/>
            <person name="Keren-Paz A."/>
            <person name="Hausser J."/>
            <person name="Olender T."/>
            <person name="Cytryn E."/>
            <person name="Kolodkin-Gal I."/>
        </authorList>
    </citation>
    <scope>NUCLEOTIDE SEQUENCE [LARGE SCALE GENOMIC DNA]</scope>
    <source>
        <strain evidence="2 3">I32</strain>
    </source>
</reference>
<name>A0A9X9F4G1_BACCE</name>
<accession>A0A9X9F4G1</accession>
<evidence type="ECO:0000259" key="1">
    <source>
        <dbReference type="Pfam" id="PF01345"/>
    </source>
</evidence>
<dbReference type="Proteomes" id="UP000308444">
    <property type="component" value="Unassembled WGS sequence"/>
</dbReference>
<dbReference type="InterPro" id="IPR001434">
    <property type="entry name" value="OmcB-like_DUF11"/>
</dbReference>
<feature type="non-terminal residue" evidence="2">
    <location>
        <position position="241"/>
    </location>
</feature>
<protein>
    <submittedName>
        <fullName evidence="2">DUF11 domain-containing protein</fullName>
    </submittedName>
</protein>
<dbReference type="InterPro" id="IPR051172">
    <property type="entry name" value="Chlamydia_OmcB"/>
</dbReference>
<dbReference type="EMBL" id="SZOH01002051">
    <property type="protein sequence ID" value="TKI97275.1"/>
    <property type="molecule type" value="Genomic_DNA"/>
</dbReference>